<evidence type="ECO:0000313" key="9">
    <source>
        <dbReference type="Proteomes" id="UP000005204"/>
    </source>
</evidence>
<comment type="similarity">
    <text evidence="5">Belongs to the ropporin family.</text>
</comment>
<dbReference type="PANTHER" id="PTHR14952:SF9">
    <property type="entry name" value="EF-HAND DOMAIN-CONTAINING PROTEIN"/>
    <property type="match status" value="1"/>
</dbReference>
<organism evidence="8 9">
    <name type="scientific">Bombyx mori</name>
    <name type="common">Silk moth</name>
    <dbReference type="NCBI Taxonomy" id="7091"/>
    <lineage>
        <taxon>Eukaryota</taxon>
        <taxon>Metazoa</taxon>
        <taxon>Ecdysozoa</taxon>
        <taxon>Arthropoda</taxon>
        <taxon>Hexapoda</taxon>
        <taxon>Insecta</taxon>
        <taxon>Pterygota</taxon>
        <taxon>Neoptera</taxon>
        <taxon>Endopterygota</taxon>
        <taxon>Lepidoptera</taxon>
        <taxon>Glossata</taxon>
        <taxon>Ditrysia</taxon>
        <taxon>Bombycoidea</taxon>
        <taxon>Bombycidae</taxon>
        <taxon>Bombycinae</taxon>
        <taxon>Bombyx</taxon>
    </lineage>
</organism>
<evidence type="ECO:0000256" key="6">
    <source>
        <dbReference type="SAM" id="Coils"/>
    </source>
</evidence>
<dbReference type="PANTHER" id="PTHR14952">
    <property type="entry name" value="ROPPORIN-1-LIKE PROTEIN"/>
    <property type="match status" value="1"/>
</dbReference>
<feature type="compositionally biased region" description="Basic and acidic residues" evidence="7">
    <location>
        <begin position="233"/>
        <end position="245"/>
    </location>
</feature>
<keyword evidence="2" id="KW-0282">Flagellum</keyword>
<comment type="subcellular location">
    <subcellularLocation>
        <location evidence="1">Cell projection</location>
        <location evidence="1">Cilium</location>
        <location evidence="1">Flagellum</location>
    </subcellularLocation>
</comment>
<keyword evidence="3" id="KW-0969">Cilium</keyword>
<dbReference type="SUPFAM" id="SSF47391">
    <property type="entry name" value="Dimerization-anchoring domain of cAMP-dependent PK regulatory subunit"/>
    <property type="match status" value="1"/>
</dbReference>
<evidence type="ECO:0000256" key="4">
    <source>
        <dbReference type="ARBA" id="ARBA00023273"/>
    </source>
</evidence>
<evidence type="ECO:0000313" key="8">
    <source>
        <dbReference type="EnsemblMetazoa" id="XP_037875462.1"/>
    </source>
</evidence>
<evidence type="ECO:0000256" key="1">
    <source>
        <dbReference type="ARBA" id="ARBA00004230"/>
    </source>
</evidence>
<evidence type="ECO:0000256" key="5">
    <source>
        <dbReference type="ARBA" id="ARBA00035651"/>
    </source>
</evidence>
<proteinExistence type="inferred from homology"/>
<dbReference type="AlphaFoldDB" id="A0A8R2R2K2"/>
<dbReference type="Proteomes" id="UP000005204">
    <property type="component" value="Unassembled WGS sequence"/>
</dbReference>
<dbReference type="EnsemblMetazoa" id="XM_038019534.1">
    <property type="protein sequence ID" value="XP_037875462.1"/>
    <property type="gene ID" value="LOC101742072"/>
</dbReference>
<protein>
    <recommendedName>
        <fullName evidence="10">Ropporin-1-like protein</fullName>
    </recommendedName>
</protein>
<evidence type="ECO:0008006" key="10">
    <source>
        <dbReference type="Google" id="ProtNLM"/>
    </source>
</evidence>
<evidence type="ECO:0000256" key="2">
    <source>
        <dbReference type="ARBA" id="ARBA00022846"/>
    </source>
</evidence>
<evidence type="ECO:0000256" key="7">
    <source>
        <dbReference type="SAM" id="MobiDB-lite"/>
    </source>
</evidence>
<evidence type="ECO:0000256" key="3">
    <source>
        <dbReference type="ARBA" id="ARBA00023069"/>
    </source>
</evidence>
<name>A0A8R2R2K2_BOMMO</name>
<keyword evidence="6" id="KW-0175">Coiled coil</keyword>
<feature type="region of interest" description="Disordered" evidence="7">
    <location>
        <begin position="194"/>
        <end position="246"/>
    </location>
</feature>
<sequence>MPELVEQMYCSEQIVIPPKYPYILKRYCKAAIKTQPYDLLRWSYEYFNALAQHRPPPVKLRLEYPVFTTEGGLTRGCLKVLSNQLSTMNELPLNVVETAWQGFCLDPQELARILCLCEVHKRKESVPYLHFMAVAGGLLTKSLTNTMVLLCEALTKEPDGGSAAIPVKDFILMYKFLATIDASRDVKYYNGYREGHVPESDIEPEEETQNFEEEEEEDKKLREMSSAKLNQDAQKEDTQKQKDTIPESNELKVIVIDEEGNEIPFEIYGEPNVEPIDSDEDIAEEILDEHPTEEEPKESENDRIALFVAESYQAREERLQDLERTFDEIKAIVARFKAANYDLGMVAGRQMSTTSGEFIVQHVEKEIMEYIDEQIAVLPDPDLKKKKAKPEEVEMLRGLLDAFIDETMEILAPEVEEAEEEEQPVPEVIVVYAVPGIGGPVDEATINDFIDYALDVSKVQNDLFMPRNVRHFLCPPLEKFKDVKYDTKLEKEEIPTGGVFTD</sequence>
<reference evidence="9" key="1">
    <citation type="journal article" date="2008" name="Insect Biochem. Mol. Biol.">
        <title>The genome of a lepidopteran model insect, the silkworm Bombyx mori.</title>
        <authorList>
            <consortium name="International Silkworm Genome Consortium"/>
        </authorList>
    </citation>
    <scope>NUCLEOTIDE SEQUENCE [LARGE SCALE GENOMIC DNA]</scope>
    <source>
        <strain evidence="9">p50T</strain>
    </source>
</reference>
<dbReference type="GO" id="GO:0031514">
    <property type="term" value="C:motile cilium"/>
    <property type="evidence" value="ECO:0007669"/>
    <property type="project" value="UniProtKB-SubCell"/>
</dbReference>
<feature type="coiled-coil region" evidence="6">
    <location>
        <begin position="312"/>
        <end position="339"/>
    </location>
</feature>
<keyword evidence="4" id="KW-0966">Cell projection</keyword>
<keyword evidence="9" id="KW-1185">Reference proteome</keyword>
<feature type="compositionally biased region" description="Acidic residues" evidence="7">
    <location>
        <begin position="200"/>
        <end position="217"/>
    </location>
</feature>
<dbReference type="Gene3D" id="1.20.890.10">
    <property type="entry name" value="cAMP-dependent protein kinase regulatory subunit, dimerization-anchoring domain"/>
    <property type="match status" value="1"/>
</dbReference>
<accession>A0A8R2R2K2</accession>
<reference evidence="8" key="2">
    <citation type="submission" date="2022-06" db="UniProtKB">
        <authorList>
            <consortium name="EnsemblMetazoa"/>
        </authorList>
    </citation>
    <scope>IDENTIFICATION</scope>
    <source>
        <strain evidence="8">p50T (Dazao)</strain>
    </source>
</reference>